<protein>
    <submittedName>
        <fullName evidence="2">Uncharacterized protein</fullName>
    </submittedName>
</protein>
<evidence type="ECO:0000313" key="2">
    <source>
        <dbReference type="EMBL" id="KZP09458.1"/>
    </source>
</evidence>
<dbReference type="Proteomes" id="UP000076532">
    <property type="component" value="Unassembled WGS sequence"/>
</dbReference>
<name>A0A165YDV2_9AGAM</name>
<reference evidence="2 3" key="1">
    <citation type="journal article" date="2016" name="Mol. Biol. Evol.">
        <title>Comparative Genomics of Early-Diverging Mushroom-Forming Fungi Provides Insights into the Origins of Lignocellulose Decay Capabilities.</title>
        <authorList>
            <person name="Nagy L.G."/>
            <person name="Riley R."/>
            <person name="Tritt A."/>
            <person name="Adam C."/>
            <person name="Daum C."/>
            <person name="Floudas D."/>
            <person name="Sun H."/>
            <person name="Yadav J.S."/>
            <person name="Pangilinan J."/>
            <person name="Larsson K.H."/>
            <person name="Matsuura K."/>
            <person name="Barry K."/>
            <person name="Labutti K."/>
            <person name="Kuo R."/>
            <person name="Ohm R.A."/>
            <person name="Bhattacharya S.S."/>
            <person name="Shirouzu T."/>
            <person name="Yoshinaga Y."/>
            <person name="Martin F.M."/>
            <person name="Grigoriev I.V."/>
            <person name="Hibbett D.S."/>
        </authorList>
    </citation>
    <scope>NUCLEOTIDE SEQUENCE [LARGE SCALE GENOMIC DNA]</scope>
    <source>
        <strain evidence="2 3">CBS 109695</strain>
    </source>
</reference>
<keyword evidence="3" id="KW-1185">Reference proteome</keyword>
<dbReference type="AlphaFoldDB" id="A0A165YDV2"/>
<feature type="region of interest" description="Disordered" evidence="1">
    <location>
        <begin position="66"/>
        <end position="92"/>
    </location>
</feature>
<feature type="compositionally biased region" description="Acidic residues" evidence="1">
    <location>
        <begin position="80"/>
        <end position="92"/>
    </location>
</feature>
<proteinExistence type="predicted"/>
<accession>A0A165YDV2</accession>
<organism evidence="2 3">
    <name type="scientific">Athelia psychrophila</name>
    <dbReference type="NCBI Taxonomy" id="1759441"/>
    <lineage>
        <taxon>Eukaryota</taxon>
        <taxon>Fungi</taxon>
        <taxon>Dikarya</taxon>
        <taxon>Basidiomycota</taxon>
        <taxon>Agaricomycotina</taxon>
        <taxon>Agaricomycetes</taxon>
        <taxon>Agaricomycetidae</taxon>
        <taxon>Atheliales</taxon>
        <taxon>Atheliaceae</taxon>
        <taxon>Athelia</taxon>
    </lineage>
</organism>
<dbReference type="EMBL" id="KV417699">
    <property type="protein sequence ID" value="KZP09458.1"/>
    <property type="molecule type" value="Genomic_DNA"/>
</dbReference>
<evidence type="ECO:0000256" key="1">
    <source>
        <dbReference type="SAM" id="MobiDB-lite"/>
    </source>
</evidence>
<evidence type="ECO:0000313" key="3">
    <source>
        <dbReference type="Proteomes" id="UP000076532"/>
    </source>
</evidence>
<sequence>MSAYSSYFCFYTTSRAAPDAKASPTASPYPSQTVYVVNSAASSTMAATRGGLIPVSRTRRDHTRLAPTKSDWVVDTGEGGADEPEAETEAEVVAQDEDDDGECDQEAAEDAHAWRARAEWGAEGMRRDAVGMR</sequence>
<gene>
    <name evidence="2" type="ORF">FIBSPDRAFT_900473</name>
</gene>